<evidence type="ECO:0000313" key="1">
    <source>
        <dbReference type="EMBL" id="MBT1707892.1"/>
    </source>
</evidence>
<dbReference type="RefSeq" id="WP_254083484.1">
    <property type="nucleotide sequence ID" value="NZ_JAHESE010000004.1"/>
</dbReference>
<dbReference type="InterPro" id="IPR025316">
    <property type="entry name" value="DUF4221"/>
</dbReference>
<dbReference type="AlphaFoldDB" id="A0AAP2GUR9"/>
<protein>
    <submittedName>
        <fullName evidence="1">DUF4221 family protein</fullName>
    </submittedName>
</protein>
<dbReference type="EMBL" id="JAHESE010000004">
    <property type="protein sequence ID" value="MBT1707892.1"/>
    <property type="molecule type" value="Genomic_DNA"/>
</dbReference>
<dbReference type="Proteomes" id="UP001319080">
    <property type="component" value="Unassembled WGS sequence"/>
</dbReference>
<accession>A0AAP2GUR9</accession>
<name>A0AAP2GUR9_9BACT</name>
<evidence type="ECO:0000313" key="2">
    <source>
        <dbReference type="Proteomes" id="UP001319080"/>
    </source>
</evidence>
<reference evidence="1 2" key="1">
    <citation type="submission" date="2021-05" db="EMBL/GenBank/DDBJ databases">
        <title>A Polyphasic approach of four new species of the genus Ohtaekwangia: Ohtaekwangia histidinii sp. nov., Ohtaekwangia cretensis sp. nov., Ohtaekwangia indiensis sp. nov., Ohtaekwangia reichenbachii sp. nov. from diverse environment.</title>
        <authorList>
            <person name="Octaviana S."/>
        </authorList>
    </citation>
    <scope>NUCLEOTIDE SEQUENCE [LARGE SCALE GENOMIC DNA]</scope>
    <source>
        <strain evidence="1 2">PWU5</strain>
    </source>
</reference>
<proteinExistence type="predicted"/>
<gene>
    <name evidence="1" type="ORF">KK062_06655</name>
</gene>
<sequence length="379" mass="43665">MNVSHATRFSQLLLAIYLFDHCTPAERPPATEEATYTLASQGIIEIPIDSASMNYSVYPVHYVNDTSELYVDGNDFINGIDFYDLNNRRRINRILFPLEGKDGLKFAKKLYIHSLDSIFIYRDNERELVLADYTGKIKKRYALPPPPRMQWMANMLQSFIVRNGYAYFSNRAFGGDMEQAGHKLFVRYNLQTGEHEEYGPAYSDFPLGDANASSLPFYAFGHDHNIVIRLDSQPDLYIYNMNTDSTMVVPMKSRYAGAPILADTTVDDFDPRDYETLTKDSYPGIYYSPYDHMYYAIFSKGIPVTNAAGERNDYEDRPLSIILFDESFKKCGEVQLADFTYFRNFICSKKGLLIPRSHLKNPENDESKIQFEIFRPQAL</sequence>
<comment type="caution">
    <text evidence="1">The sequence shown here is derived from an EMBL/GenBank/DDBJ whole genome shotgun (WGS) entry which is preliminary data.</text>
</comment>
<dbReference type="Pfam" id="PF13970">
    <property type="entry name" value="DUF4221"/>
    <property type="match status" value="1"/>
</dbReference>
<keyword evidence="2" id="KW-1185">Reference proteome</keyword>
<organism evidence="1 2">
    <name type="scientific">Dawidia cretensis</name>
    <dbReference type="NCBI Taxonomy" id="2782350"/>
    <lineage>
        <taxon>Bacteria</taxon>
        <taxon>Pseudomonadati</taxon>
        <taxon>Bacteroidota</taxon>
        <taxon>Cytophagia</taxon>
        <taxon>Cytophagales</taxon>
        <taxon>Chryseotaleaceae</taxon>
        <taxon>Dawidia</taxon>
    </lineage>
</organism>